<sequence length="553" mass="58739">MKKKCALLLVLVLLASLLVSGMAYATGENGETEESGAQEETSAPEETAAETTPEETTADPKEALKEAMEKSPLGADAVIADGVYIDDVEVSGMTADQAMEAVLAHMEELGQKTLTLTLEGADDVAPIQVPIAQLGLKADGISEMVMEAVTLGKSGNLIVRYKSKKDLEQSNQKYDLSFSIDENTVKSFVTEQTAGLAVEPVNAELERSGSGFNVTQSQSGIEVNAETTAASIISALKNWNKEDVTVAAAAQVKQPSRTTEMLSQVQDVIGEFATSYSGGTGSGRGKNLKTGVRLTDAVLLMPGESWSMHDALAPFSAENGYDTAIAYSNGGYEQSYGGGICQLATTLYNAALKAEMYVSKRYNHSMIVGYTDVGLDATINDSGSKDLELTNDFDFPIYIEAYLGSGEVGYRIWGKETRPANRTLKFYGIYVEKEDSGEQVTIDPSLAPGQEVVDQASSYPKATAQAFKEIYVDGVLQEKILLHTDKYRASPRKVRRGPDAAPTEAPTAAPTEAPTTPTEAPSEATTAAPTEPTTTPAPPTEAPAPSENPTAES</sequence>
<dbReference type="KEGG" id="qdo:H9Q78_09430"/>
<feature type="compositionally biased region" description="Low complexity" evidence="1">
    <location>
        <begin position="38"/>
        <end position="51"/>
    </location>
</feature>
<feature type="region of interest" description="Disordered" evidence="1">
    <location>
        <begin position="28"/>
        <end position="60"/>
    </location>
</feature>
<dbReference type="RefSeq" id="WP_249301250.1">
    <property type="nucleotide sequence ID" value="NZ_CP060634.1"/>
</dbReference>
<evidence type="ECO:0000313" key="4">
    <source>
        <dbReference type="EMBL" id="QNM04680.1"/>
    </source>
</evidence>
<dbReference type="Pfam" id="PF12229">
    <property type="entry name" value="PG_binding_4"/>
    <property type="match status" value="1"/>
</dbReference>
<dbReference type="InterPro" id="IPR052913">
    <property type="entry name" value="Glycopeptide_resist_protein"/>
</dbReference>
<dbReference type="Proteomes" id="UP000515823">
    <property type="component" value="Chromosome"/>
</dbReference>
<proteinExistence type="predicted"/>
<dbReference type="AlphaFoldDB" id="A0A7G9G1J8"/>
<feature type="chain" id="PRO_5028842553" evidence="2">
    <location>
        <begin position="26"/>
        <end position="553"/>
    </location>
</feature>
<accession>A0A7G9G1J8</accession>
<feature type="domain" description="YoaR-like putative peptidoglycan binding" evidence="3">
    <location>
        <begin position="127"/>
        <end position="242"/>
    </location>
</feature>
<dbReference type="PANTHER" id="PTHR35788">
    <property type="entry name" value="EXPORTED PROTEIN-RELATED"/>
    <property type="match status" value="1"/>
</dbReference>
<dbReference type="InterPro" id="IPR007391">
    <property type="entry name" value="Vancomycin_resist_VanW"/>
</dbReference>
<protein>
    <submittedName>
        <fullName evidence="4">VanW family protein</fullName>
    </submittedName>
</protein>
<feature type="signal peptide" evidence="2">
    <location>
        <begin position="1"/>
        <end position="25"/>
    </location>
</feature>
<gene>
    <name evidence="4" type="ORF">H9Q78_09430</name>
</gene>
<dbReference type="EMBL" id="CP060634">
    <property type="protein sequence ID" value="QNM04680.1"/>
    <property type="molecule type" value="Genomic_DNA"/>
</dbReference>
<feature type="compositionally biased region" description="Low complexity" evidence="1">
    <location>
        <begin position="500"/>
        <end position="534"/>
    </location>
</feature>
<dbReference type="Pfam" id="PF04294">
    <property type="entry name" value="VanW"/>
    <property type="match status" value="1"/>
</dbReference>
<feature type="region of interest" description="Disordered" evidence="1">
    <location>
        <begin position="490"/>
        <end position="553"/>
    </location>
</feature>
<dbReference type="InterPro" id="IPR022029">
    <property type="entry name" value="YoaR-like_PG-bd"/>
</dbReference>
<name>A0A7G9G1J8_9FIRM</name>
<dbReference type="PANTHER" id="PTHR35788:SF1">
    <property type="entry name" value="EXPORTED PROTEIN"/>
    <property type="match status" value="1"/>
</dbReference>
<feature type="compositionally biased region" description="Low complexity" evidence="1">
    <location>
        <begin position="543"/>
        <end position="553"/>
    </location>
</feature>
<keyword evidence="5" id="KW-1185">Reference proteome</keyword>
<organism evidence="4 5">
    <name type="scientific">Qiania dongpingensis</name>
    <dbReference type="NCBI Taxonomy" id="2763669"/>
    <lineage>
        <taxon>Bacteria</taxon>
        <taxon>Bacillati</taxon>
        <taxon>Bacillota</taxon>
        <taxon>Clostridia</taxon>
        <taxon>Lachnospirales</taxon>
        <taxon>Lachnospiraceae</taxon>
        <taxon>Qiania</taxon>
    </lineage>
</organism>
<keyword evidence="2" id="KW-0732">Signal</keyword>
<reference evidence="4 5" key="1">
    <citation type="submission" date="2020-08" db="EMBL/GenBank/DDBJ databases">
        <authorList>
            <person name="Liu C."/>
            <person name="Sun Q."/>
        </authorList>
    </citation>
    <scope>NUCLEOTIDE SEQUENCE [LARGE SCALE GENOMIC DNA]</scope>
    <source>
        <strain evidence="4 5">NSJ-38</strain>
    </source>
</reference>
<evidence type="ECO:0000256" key="1">
    <source>
        <dbReference type="SAM" id="MobiDB-lite"/>
    </source>
</evidence>
<evidence type="ECO:0000313" key="5">
    <source>
        <dbReference type="Proteomes" id="UP000515823"/>
    </source>
</evidence>
<evidence type="ECO:0000256" key="2">
    <source>
        <dbReference type="SAM" id="SignalP"/>
    </source>
</evidence>
<evidence type="ECO:0000259" key="3">
    <source>
        <dbReference type="Pfam" id="PF12229"/>
    </source>
</evidence>